<dbReference type="GO" id="GO:0003697">
    <property type="term" value="F:single-stranded DNA binding"/>
    <property type="evidence" value="ECO:0007669"/>
    <property type="project" value="InterPro"/>
</dbReference>
<reference evidence="1" key="1">
    <citation type="submission" date="2019-12" db="EMBL/GenBank/DDBJ databases">
        <authorList>
            <person name="Scholz U."/>
            <person name="Mascher M."/>
            <person name="Fiebig A."/>
        </authorList>
    </citation>
    <scope>NUCLEOTIDE SEQUENCE</scope>
</reference>
<dbReference type="OrthoDB" id="342190at2759"/>
<proteinExistence type="predicted"/>
<dbReference type="PANTHER" id="PTHR33905">
    <property type="entry name" value="CST COMPLEX SUBUNIT TEN1"/>
    <property type="match status" value="1"/>
</dbReference>
<gene>
    <name evidence="1" type="ORF">SI7747_07009803</name>
    <name evidence="2" type="ORF">SI8410_07010553</name>
</gene>
<dbReference type="Gene3D" id="2.40.50.140">
    <property type="entry name" value="Nucleic acid-binding proteins"/>
    <property type="match status" value="1"/>
</dbReference>
<accession>A0A7I8IZV8</accession>
<dbReference type="Proteomes" id="UP000663760">
    <property type="component" value="Chromosome 7"/>
</dbReference>
<dbReference type="InterPro" id="IPR012340">
    <property type="entry name" value="NA-bd_OB-fold"/>
</dbReference>
<protein>
    <submittedName>
        <fullName evidence="1">Uncharacterized protein</fullName>
    </submittedName>
</protein>
<dbReference type="InterPro" id="IPR029146">
    <property type="entry name" value="Ten1_animal_plant"/>
</dbReference>
<organism evidence="1">
    <name type="scientific">Spirodela intermedia</name>
    <name type="common">Intermediate duckweed</name>
    <dbReference type="NCBI Taxonomy" id="51605"/>
    <lineage>
        <taxon>Eukaryota</taxon>
        <taxon>Viridiplantae</taxon>
        <taxon>Streptophyta</taxon>
        <taxon>Embryophyta</taxon>
        <taxon>Tracheophyta</taxon>
        <taxon>Spermatophyta</taxon>
        <taxon>Magnoliopsida</taxon>
        <taxon>Liliopsida</taxon>
        <taxon>Araceae</taxon>
        <taxon>Lemnoideae</taxon>
        <taxon>Spirodela</taxon>
    </lineage>
</organism>
<evidence type="ECO:0000313" key="3">
    <source>
        <dbReference type="Proteomes" id="UP000663760"/>
    </source>
</evidence>
<dbReference type="EMBL" id="LR743594">
    <property type="protein sequence ID" value="CAA2623899.1"/>
    <property type="molecule type" value="Genomic_DNA"/>
</dbReference>
<dbReference type="GO" id="GO:0032211">
    <property type="term" value="P:negative regulation of telomere maintenance via telomerase"/>
    <property type="evidence" value="ECO:0007669"/>
    <property type="project" value="TreeGrafter"/>
</dbReference>
<evidence type="ECO:0000313" key="2">
    <source>
        <dbReference type="EMBL" id="CAA7399883.1"/>
    </source>
</evidence>
<dbReference type="GO" id="GO:0010521">
    <property type="term" value="F:telomerase inhibitor activity"/>
    <property type="evidence" value="ECO:0007669"/>
    <property type="project" value="TreeGrafter"/>
</dbReference>
<dbReference type="Pfam" id="PF15490">
    <property type="entry name" value="Ten1_2"/>
    <property type="match status" value="1"/>
</dbReference>
<sequence length="123" mass="13338">MESSPAVKPGTPISLQDLRSSELFKHGASIRVTGSLQSYSVETARAVIADGASSLVVNTRHLSGITFRVGCLYQFIGELLLCPNADTNLLARVGRNVDGMDLHLYHQSLLVLRQFEVERAGPT</sequence>
<dbReference type="GO" id="GO:0042162">
    <property type="term" value="F:telomeric DNA binding"/>
    <property type="evidence" value="ECO:0007669"/>
    <property type="project" value="TreeGrafter"/>
</dbReference>
<evidence type="ECO:0000313" key="1">
    <source>
        <dbReference type="EMBL" id="CAA2623899.1"/>
    </source>
</evidence>
<dbReference type="AlphaFoldDB" id="A0A7I8IZV8"/>
<name>A0A7I8IZV8_SPIIN</name>
<dbReference type="GO" id="GO:1990879">
    <property type="term" value="C:CST complex"/>
    <property type="evidence" value="ECO:0007669"/>
    <property type="project" value="InterPro"/>
</dbReference>
<keyword evidence="3" id="KW-1185">Reference proteome</keyword>
<dbReference type="PANTHER" id="PTHR33905:SF1">
    <property type="entry name" value="CST COMPLEX SUBUNIT TEN1"/>
    <property type="match status" value="1"/>
</dbReference>
<dbReference type="EMBL" id="LR746270">
    <property type="protein sequence ID" value="CAA7399883.1"/>
    <property type="molecule type" value="Genomic_DNA"/>
</dbReference>